<name>A0A8H7D6K5_9AGAR</name>
<evidence type="ECO:0000313" key="10">
    <source>
        <dbReference type="EMBL" id="KAF7360703.1"/>
    </source>
</evidence>
<dbReference type="PANTHER" id="PTHR31595">
    <property type="entry name" value="LONG-CHAIN-ALCOHOL O-FATTY-ACYLTRANSFERASE 3-RELATED"/>
    <property type="match status" value="1"/>
</dbReference>
<feature type="transmembrane region" description="Helical" evidence="8">
    <location>
        <begin position="191"/>
        <end position="212"/>
    </location>
</feature>
<dbReference type="InterPro" id="IPR032805">
    <property type="entry name" value="Wax_synthase_dom"/>
</dbReference>
<feature type="domain" description="Wax synthase" evidence="9">
    <location>
        <begin position="80"/>
        <end position="166"/>
    </location>
</feature>
<evidence type="ECO:0000256" key="2">
    <source>
        <dbReference type="ARBA" id="ARBA00005179"/>
    </source>
</evidence>
<dbReference type="GO" id="GO:0008374">
    <property type="term" value="F:O-acyltransferase activity"/>
    <property type="evidence" value="ECO:0007669"/>
    <property type="project" value="InterPro"/>
</dbReference>
<accession>A0A8H7D6K5</accession>
<evidence type="ECO:0000313" key="11">
    <source>
        <dbReference type="Proteomes" id="UP000620124"/>
    </source>
</evidence>
<dbReference type="Pfam" id="PF13813">
    <property type="entry name" value="MBOAT_2"/>
    <property type="match status" value="1"/>
</dbReference>
<evidence type="ECO:0000256" key="5">
    <source>
        <dbReference type="ARBA" id="ARBA00022692"/>
    </source>
</evidence>
<proteinExistence type="inferred from homology"/>
<feature type="transmembrane region" description="Helical" evidence="8">
    <location>
        <begin position="52"/>
        <end position="72"/>
    </location>
</feature>
<comment type="subcellular location">
    <subcellularLocation>
        <location evidence="1">Membrane</location>
        <topology evidence="1">Multi-pass membrane protein</topology>
    </subcellularLocation>
</comment>
<keyword evidence="6 8" id="KW-1133">Transmembrane helix</keyword>
<evidence type="ECO:0000256" key="3">
    <source>
        <dbReference type="ARBA" id="ARBA00007282"/>
    </source>
</evidence>
<dbReference type="GO" id="GO:0016020">
    <property type="term" value="C:membrane"/>
    <property type="evidence" value="ECO:0007669"/>
    <property type="project" value="UniProtKB-SubCell"/>
</dbReference>
<sequence>MAQRFWKAIQFFILQDACNLFIRSNPMFHADGPGWTAYGWGWRALAAAVWGFNIYSVMMLGSLLFSAVCVACRISEPEEWPLLFGGPREAYSIRRFWGRAWHQFMRRYVSTHGKYLAQHLLRLPSGGNASAYVQLYTAFLISGLIHYIAETMALDHWRGGAMPFFMFQACAITVEDFILFAARKAGIRDGWAVRAVGYAWTWAWLALTLPGWQESLVHGGQMEEGLPVSVLMGVWQGEWVLRSR</sequence>
<feature type="transmembrane region" description="Helical" evidence="8">
    <location>
        <begin position="129"/>
        <end position="149"/>
    </location>
</feature>
<evidence type="ECO:0000256" key="8">
    <source>
        <dbReference type="SAM" id="Phobius"/>
    </source>
</evidence>
<keyword evidence="11" id="KW-1185">Reference proteome</keyword>
<protein>
    <submittedName>
        <fullName evidence="10">MBOAT-2 domain-containing protein</fullName>
    </submittedName>
</protein>
<dbReference type="Proteomes" id="UP000620124">
    <property type="component" value="Unassembled WGS sequence"/>
</dbReference>
<reference evidence="10" key="1">
    <citation type="submission" date="2020-05" db="EMBL/GenBank/DDBJ databases">
        <title>Mycena genomes resolve the evolution of fungal bioluminescence.</title>
        <authorList>
            <person name="Tsai I.J."/>
        </authorList>
    </citation>
    <scope>NUCLEOTIDE SEQUENCE</scope>
    <source>
        <strain evidence="10">CCC161011</strain>
    </source>
</reference>
<keyword evidence="4" id="KW-0808">Transferase</keyword>
<evidence type="ECO:0000256" key="1">
    <source>
        <dbReference type="ARBA" id="ARBA00004141"/>
    </source>
</evidence>
<keyword evidence="7 8" id="KW-0472">Membrane</keyword>
<dbReference type="GO" id="GO:0006629">
    <property type="term" value="P:lipid metabolic process"/>
    <property type="evidence" value="ECO:0007669"/>
    <property type="project" value="InterPro"/>
</dbReference>
<dbReference type="PANTHER" id="PTHR31595:SF57">
    <property type="entry name" value="OS04G0481900 PROTEIN"/>
    <property type="match status" value="1"/>
</dbReference>
<dbReference type="EMBL" id="JACAZI010000005">
    <property type="protein sequence ID" value="KAF7360703.1"/>
    <property type="molecule type" value="Genomic_DNA"/>
</dbReference>
<organism evidence="10 11">
    <name type="scientific">Mycena venus</name>
    <dbReference type="NCBI Taxonomy" id="2733690"/>
    <lineage>
        <taxon>Eukaryota</taxon>
        <taxon>Fungi</taxon>
        <taxon>Dikarya</taxon>
        <taxon>Basidiomycota</taxon>
        <taxon>Agaricomycotina</taxon>
        <taxon>Agaricomycetes</taxon>
        <taxon>Agaricomycetidae</taxon>
        <taxon>Agaricales</taxon>
        <taxon>Marasmiineae</taxon>
        <taxon>Mycenaceae</taxon>
        <taxon>Mycena</taxon>
    </lineage>
</organism>
<comment type="caution">
    <text evidence="10">The sequence shown here is derived from an EMBL/GenBank/DDBJ whole genome shotgun (WGS) entry which is preliminary data.</text>
</comment>
<evidence type="ECO:0000259" key="9">
    <source>
        <dbReference type="Pfam" id="PF13813"/>
    </source>
</evidence>
<comment type="pathway">
    <text evidence="2">Secondary metabolite biosynthesis.</text>
</comment>
<evidence type="ECO:0000256" key="7">
    <source>
        <dbReference type="ARBA" id="ARBA00023136"/>
    </source>
</evidence>
<feature type="transmembrane region" description="Helical" evidence="8">
    <location>
        <begin position="161"/>
        <end position="179"/>
    </location>
</feature>
<dbReference type="OrthoDB" id="1077582at2759"/>
<evidence type="ECO:0000256" key="6">
    <source>
        <dbReference type="ARBA" id="ARBA00022989"/>
    </source>
</evidence>
<keyword evidence="5 8" id="KW-0812">Transmembrane</keyword>
<evidence type="ECO:0000256" key="4">
    <source>
        <dbReference type="ARBA" id="ARBA00022679"/>
    </source>
</evidence>
<gene>
    <name evidence="10" type="ORF">MVEN_00802200</name>
</gene>
<dbReference type="AlphaFoldDB" id="A0A8H7D6K5"/>
<comment type="similarity">
    <text evidence="3">Belongs to the wax synthase family.</text>
</comment>
<dbReference type="InterPro" id="IPR044851">
    <property type="entry name" value="Wax_synthase"/>
</dbReference>